<dbReference type="InterPro" id="IPR017972">
    <property type="entry name" value="Cyt_P450_CS"/>
</dbReference>
<keyword evidence="3 7" id="KW-0479">Metal-binding</keyword>
<protein>
    <submittedName>
        <fullName evidence="8">Pikromycin synthase</fullName>
    </submittedName>
</protein>
<dbReference type="GO" id="GO:0005506">
    <property type="term" value="F:iron ion binding"/>
    <property type="evidence" value="ECO:0007669"/>
    <property type="project" value="InterPro"/>
</dbReference>
<dbReference type="GO" id="GO:0020037">
    <property type="term" value="F:heme binding"/>
    <property type="evidence" value="ECO:0007669"/>
    <property type="project" value="InterPro"/>
</dbReference>
<dbReference type="PANTHER" id="PTHR46696:SF1">
    <property type="entry name" value="CYTOCHROME P450 YJIB-RELATED"/>
    <property type="match status" value="1"/>
</dbReference>
<dbReference type="InterPro" id="IPR036396">
    <property type="entry name" value="Cyt_P450_sf"/>
</dbReference>
<name>A0A1H6F467_9ACTN</name>
<reference evidence="8 9" key="1">
    <citation type="submission" date="2016-10" db="EMBL/GenBank/DDBJ databases">
        <authorList>
            <person name="de Groot N.N."/>
        </authorList>
    </citation>
    <scope>NUCLEOTIDE SEQUENCE [LARGE SCALE GENOMIC DNA]</scope>
    <source>
        <strain evidence="8 9">CGMCC 4.7037</strain>
    </source>
</reference>
<dbReference type="Proteomes" id="UP000236732">
    <property type="component" value="Unassembled WGS sequence"/>
</dbReference>
<evidence type="ECO:0000256" key="7">
    <source>
        <dbReference type="RuleBase" id="RU000461"/>
    </source>
</evidence>
<dbReference type="PROSITE" id="PS00086">
    <property type="entry name" value="CYTOCHROME_P450"/>
    <property type="match status" value="1"/>
</dbReference>
<dbReference type="AlphaFoldDB" id="A0A1H6F467"/>
<sequence>MNRQPTAKPKIHDIGAMSADFNRNPYPVYAMLREEGPVHRVRLPDGQELWLVVGFDEARAMLADQRLSKDLARIGASSLDQELLGPHLLVSDPPRHTRLRRLVSREFTPRRVESMRERVQRDADRLLDDMLRSDRADLIEDYAFPLSIGVICELLGVPSMDRVSFRAWSNAINAPIGFQQKLTAFQELAEYLAGLIESKREDQSDDLLSQLIRTTDEDGDRLSQAELRSMAYLLLSAGHETTVNLIGNGVHALLRHPDQLKALRADLDAVGGAVEEMLRYEGPIESATFRFALEPVAVGDAVIPAGDAVLVAVGAANRDAGKFDSPEEFDVQRDPQGHLAFGHGIHYCIGAPLARMEATIAIRSLLERCPDLRLDAEPEELEWLPGTLLRGVRRLPIRCYQASP</sequence>
<keyword evidence="5 7" id="KW-0408">Iron</keyword>
<organism evidence="8 9">
    <name type="scientific">Nonomuraea solani</name>
    <dbReference type="NCBI Taxonomy" id="1144553"/>
    <lineage>
        <taxon>Bacteria</taxon>
        <taxon>Bacillati</taxon>
        <taxon>Actinomycetota</taxon>
        <taxon>Actinomycetes</taxon>
        <taxon>Streptosporangiales</taxon>
        <taxon>Streptosporangiaceae</taxon>
        <taxon>Nonomuraea</taxon>
    </lineage>
</organism>
<evidence type="ECO:0000256" key="5">
    <source>
        <dbReference type="ARBA" id="ARBA00023004"/>
    </source>
</evidence>
<evidence type="ECO:0000256" key="6">
    <source>
        <dbReference type="ARBA" id="ARBA00023033"/>
    </source>
</evidence>
<dbReference type="SUPFAM" id="SSF48264">
    <property type="entry name" value="Cytochrome P450"/>
    <property type="match status" value="1"/>
</dbReference>
<evidence type="ECO:0000256" key="2">
    <source>
        <dbReference type="ARBA" id="ARBA00022617"/>
    </source>
</evidence>
<accession>A0A1H6F467</accession>
<keyword evidence="4 7" id="KW-0560">Oxidoreductase</keyword>
<keyword evidence="6 7" id="KW-0503">Monooxygenase</keyword>
<dbReference type="Gene3D" id="1.10.630.10">
    <property type="entry name" value="Cytochrome P450"/>
    <property type="match status" value="1"/>
</dbReference>
<dbReference type="InterPro" id="IPR001128">
    <property type="entry name" value="Cyt_P450"/>
</dbReference>
<evidence type="ECO:0000256" key="4">
    <source>
        <dbReference type="ARBA" id="ARBA00023002"/>
    </source>
</evidence>
<dbReference type="Pfam" id="PF00067">
    <property type="entry name" value="p450"/>
    <property type="match status" value="1"/>
</dbReference>
<keyword evidence="9" id="KW-1185">Reference proteome</keyword>
<dbReference type="FunFam" id="1.10.630.10:FF:000018">
    <property type="entry name" value="Cytochrome P450 monooxygenase"/>
    <property type="match status" value="1"/>
</dbReference>
<evidence type="ECO:0000256" key="1">
    <source>
        <dbReference type="ARBA" id="ARBA00010617"/>
    </source>
</evidence>
<keyword evidence="2 7" id="KW-0349">Heme</keyword>
<evidence type="ECO:0000256" key="3">
    <source>
        <dbReference type="ARBA" id="ARBA00022723"/>
    </source>
</evidence>
<dbReference type="InterPro" id="IPR002397">
    <property type="entry name" value="Cyt_P450_B"/>
</dbReference>
<dbReference type="CDD" id="cd11029">
    <property type="entry name" value="CYP107-like"/>
    <property type="match status" value="1"/>
</dbReference>
<dbReference type="PRINTS" id="PR00359">
    <property type="entry name" value="BP450"/>
</dbReference>
<proteinExistence type="inferred from homology"/>
<dbReference type="EMBL" id="FNVT01000045">
    <property type="protein sequence ID" value="SEH03835.1"/>
    <property type="molecule type" value="Genomic_DNA"/>
</dbReference>
<dbReference type="RefSeq" id="WP_200825017.1">
    <property type="nucleotide sequence ID" value="NZ_FNVT01000045.1"/>
</dbReference>
<evidence type="ECO:0000313" key="9">
    <source>
        <dbReference type="Proteomes" id="UP000236732"/>
    </source>
</evidence>
<gene>
    <name evidence="8" type="ORF">SAMN05444920_14515</name>
</gene>
<comment type="similarity">
    <text evidence="1 7">Belongs to the cytochrome P450 family.</text>
</comment>
<dbReference type="GO" id="GO:0004497">
    <property type="term" value="F:monooxygenase activity"/>
    <property type="evidence" value="ECO:0007669"/>
    <property type="project" value="UniProtKB-KW"/>
</dbReference>
<evidence type="ECO:0000313" key="8">
    <source>
        <dbReference type="EMBL" id="SEH03835.1"/>
    </source>
</evidence>
<dbReference type="PANTHER" id="PTHR46696">
    <property type="entry name" value="P450, PUTATIVE (EUROFUNG)-RELATED"/>
    <property type="match status" value="1"/>
</dbReference>
<dbReference type="GO" id="GO:0016705">
    <property type="term" value="F:oxidoreductase activity, acting on paired donors, with incorporation or reduction of molecular oxygen"/>
    <property type="evidence" value="ECO:0007669"/>
    <property type="project" value="InterPro"/>
</dbReference>